<keyword evidence="2" id="KW-0808">Transferase</keyword>
<reference evidence="2 3" key="1">
    <citation type="submission" date="2007-06" db="EMBL/GenBank/DDBJ databases">
        <authorList>
            <person name="Green D."/>
            <person name="Ferriera S."/>
            <person name="Johnson J."/>
            <person name="Kravitz S."/>
            <person name="Beeson K."/>
            <person name="Sutton G."/>
            <person name="Rogers Y.-H."/>
            <person name="Friedman R."/>
            <person name="Frazier M."/>
            <person name="Venter J.C."/>
        </authorList>
    </citation>
    <scope>NUCLEOTIDE SEQUENCE [LARGE SCALE GENOMIC DNA]</scope>
    <source>
        <strain evidence="2 3">DG893</strain>
    </source>
</reference>
<dbReference type="InterPro" id="IPR020036">
    <property type="entry name" value="PseH"/>
</dbReference>
<dbReference type="NCBIfam" id="TIGR03585">
    <property type="entry name" value="PseH"/>
    <property type="match status" value="1"/>
</dbReference>
<evidence type="ECO:0000259" key="1">
    <source>
        <dbReference type="PROSITE" id="PS51186"/>
    </source>
</evidence>
<dbReference type="Proteomes" id="UP000005856">
    <property type="component" value="Unassembled WGS sequence"/>
</dbReference>
<dbReference type="OrthoDB" id="5358891at2"/>
<dbReference type="STRING" id="443152.MDG893_01215"/>
<evidence type="ECO:0000313" key="3">
    <source>
        <dbReference type="Proteomes" id="UP000005856"/>
    </source>
</evidence>
<dbReference type="InterPro" id="IPR016181">
    <property type="entry name" value="Acyl_CoA_acyltransferase"/>
</dbReference>
<dbReference type="Pfam" id="PF13302">
    <property type="entry name" value="Acetyltransf_3"/>
    <property type="match status" value="1"/>
</dbReference>
<dbReference type="GO" id="GO:0016747">
    <property type="term" value="F:acyltransferase activity, transferring groups other than amino-acyl groups"/>
    <property type="evidence" value="ECO:0007669"/>
    <property type="project" value="InterPro"/>
</dbReference>
<evidence type="ECO:0000313" key="2">
    <source>
        <dbReference type="EMBL" id="EDM47384.1"/>
    </source>
</evidence>
<dbReference type="Gene3D" id="3.40.630.30">
    <property type="match status" value="1"/>
</dbReference>
<feature type="domain" description="N-acetyltransferase" evidence="1">
    <location>
        <begin position="1"/>
        <end position="154"/>
    </location>
</feature>
<dbReference type="AlphaFoldDB" id="A6F1I3"/>
<dbReference type="InterPro" id="IPR000182">
    <property type="entry name" value="GNAT_dom"/>
</dbReference>
<dbReference type="RefSeq" id="WP_007154123.1">
    <property type="nucleotide sequence ID" value="NZ_ABCP01000018.1"/>
</dbReference>
<dbReference type="eggNOG" id="COG1670">
    <property type="taxonomic scope" value="Bacteria"/>
</dbReference>
<keyword evidence="3" id="KW-1185">Reference proteome</keyword>
<name>A6F1I3_9GAMM</name>
<protein>
    <submittedName>
        <fullName evidence="2">GCN5-related N-acetyltransferase</fullName>
    </submittedName>
</protein>
<organism evidence="2 3">
    <name type="scientific">Marinobacter algicola DG893</name>
    <dbReference type="NCBI Taxonomy" id="443152"/>
    <lineage>
        <taxon>Bacteria</taxon>
        <taxon>Pseudomonadati</taxon>
        <taxon>Pseudomonadota</taxon>
        <taxon>Gammaproteobacteria</taxon>
        <taxon>Pseudomonadales</taxon>
        <taxon>Marinobacteraceae</taxon>
        <taxon>Marinobacter</taxon>
    </lineage>
</organism>
<proteinExistence type="predicted"/>
<dbReference type="SUPFAM" id="SSF55729">
    <property type="entry name" value="Acyl-CoA N-acyltransferases (Nat)"/>
    <property type="match status" value="1"/>
</dbReference>
<accession>A6F1I3</accession>
<dbReference type="PANTHER" id="PTHR43415">
    <property type="entry name" value="SPERMIDINE N(1)-ACETYLTRANSFERASE"/>
    <property type="match status" value="1"/>
</dbReference>
<comment type="caution">
    <text evidence="2">The sequence shown here is derived from an EMBL/GenBank/DDBJ whole genome shotgun (WGS) entry which is preliminary data.</text>
</comment>
<dbReference type="PANTHER" id="PTHR43415:SF3">
    <property type="entry name" value="GNAT-FAMILY ACETYLTRANSFERASE"/>
    <property type="match status" value="1"/>
</dbReference>
<gene>
    <name evidence="2" type="ORF">MDG893_01215</name>
</gene>
<dbReference type="PROSITE" id="PS51186">
    <property type="entry name" value="GNAT"/>
    <property type="match status" value="1"/>
</dbReference>
<sequence>MEETDLERVLQWRNHPDVRRYMYTTHEISLEEHKSWFARTRSNPSISLLIFEQCGEPCGFVSIVRSRSRKIADWGFYTAPDAPKGTGRKLGQCALEYGFNELALHKLCGQALGFNESSINFHKALWFTEEGRLREQHFDGIAYHDVVCFGLLANEWQSFRKDEKGQTQ</sequence>
<dbReference type="EMBL" id="ABCP01000018">
    <property type="protein sequence ID" value="EDM47384.1"/>
    <property type="molecule type" value="Genomic_DNA"/>
</dbReference>